<keyword evidence="7" id="KW-1185">Reference proteome</keyword>
<dbReference type="PROSITE" id="PS00107">
    <property type="entry name" value="PROTEIN_KINASE_ATP"/>
    <property type="match status" value="1"/>
</dbReference>
<keyword evidence="1" id="KW-0808">Transferase</keyword>
<sequence>MSSSPLLLDIEPEYILKYEDLTFEERIGAGSFGEVWTGRLKNYKSCVAIKKLHITDLSENQISSYRHEVSSLNLPEHSFIVPFIGCTLTAPYCIVTKYIPNDSLYNALRDDPKKLNLTPTDLTTIAFGIADGMKFLHSKGITHRDLKSQNILIDENKLPVICDFGSSRKATSSQPLKTAECGTTNYMAPEFIKAEAYTNSVDVYSYGMILWEMLTKKLPFENSQPHQIIYSVLIEHKRPTIPAGAPEALASLIKSCWSDDSDERPSFSEILKHLVNGDVSFEGTDQQIFSNAIKPFIHKRKSGKYIALPRYDNKKKTQSPNLASQGYQVSEVFWSDQRLLKTSPISGSNDLIQAYLISLSDLNTKQIDTAINYLLSNVNHPALLRLPFWYHVLRRLVNGRESDYELVQTLAYSLAQNMKRLEKLSQVTDLHKYVAPQTLDVFLFVVEYAEQLVTPNIIQAIEDLCDDPQQTDPQFKLKPYILLAKILSFSKDTKNIEMVNEFLQQKIMELVEIDAGAVALRALVEHDAATAEQIKSYLLSSNTFCIIAGYRAIFYKNEHPNLLKVETLSIHIVSEDEDLRNTACEFVRRFGLQVKVWALEPILDALLTSIFRYSSDNALLLICCFAVDDERAVALLKPKIASIWLNSSIENSKYMMRFFAVLFRQEVYRKEIIQMSEVPQFLCNVLRSGNPDAALAVCWVISLVKGEREFLVKLKETPDLISVLVKWFCTTKEPRAVLSFTTALYVISECAYSEAFNGALQHLMNLVNENNMASLMCLNLMVSLSCYRETLNSFIDVNAFMVLGRYKAKDEKERLLVKNFFDNLKKAGLVLPS</sequence>
<dbReference type="InterPro" id="IPR016024">
    <property type="entry name" value="ARM-type_fold"/>
</dbReference>
<evidence type="ECO:0000313" key="7">
    <source>
        <dbReference type="Proteomes" id="UP001470230"/>
    </source>
</evidence>
<dbReference type="InterPro" id="IPR011009">
    <property type="entry name" value="Kinase-like_dom_sf"/>
</dbReference>
<accession>A0ABR2KAX5</accession>
<comment type="caution">
    <text evidence="6">The sequence shown here is derived from an EMBL/GenBank/DDBJ whole genome shotgun (WGS) entry which is preliminary data.</text>
</comment>
<evidence type="ECO:0000256" key="4">
    <source>
        <dbReference type="PROSITE-ProRule" id="PRU10141"/>
    </source>
</evidence>
<dbReference type="PANTHER" id="PTHR44329:SF298">
    <property type="entry name" value="MIXED LINEAGE KINASE DOMAIN-LIKE PROTEIN"/>
    <property type="match status" value="1"/>
</dbReference>
<dbReference type="InterPro" id="IPR051681">
    <property type="entry name" value="Ser/Thr_Kinases-Pseudokinases"/>
</dbReference>
<evidence type="ECO:0000259" key="5">
    <source>
        <dbReference type="PROSITE" id="PS50011"/>
    </source>
</evidence>
<dbReference type="PROSITE" id="PS50011">
    <property type="entry name" value="PROTEIN_KINASE_DOM"/>
    <property type="match status" value="1"/>
</dbReference>
<feature type="binding site" evidence="4">
    <location>
        <position position="51"/>
    </location>
    <ligand>
        <name>ATP</name>
        <dbReference type="ChEBI" id="CHEBI:30616"/>
    </ligand>
</feature>
<dbReference type="InterPro" id="IPR017441">
    <property type="entry name" value="Protein_kinase_ATP_BS"/>
</dbReference>
<dbReference type="PROSITE" id="PS00108">
    <property type="entry name" value="PROTEIN_KINASE_ST"/>
    <property type="match status" value="1"/>
</dbReference>
<evidence type="ECO:0000313" key="6">
    <source>
        <dbReference type="EMBL" id="KAK8888046.1"/>
    </source>
</evidence>
<keyword evidence="1" id="KW-0418">Kinase</keyword>
<dbReference type="Pfam" id="PF07714">
    <property type="entry name" value="PK_Tyr_Ser-Thr"/>
    <property type="match status" value="1"/>
</dbReference>
<gene>
    <name evidence="6" type="ORF">M9Y10_039106</name>
</gene>
<name>A0ABR2KAX5_9EUKA</name>
<dbReference type="PRINTS" id="PR00109">
    <property type="entry name" value="TYRKINASE"/>
</dbReference>
<dbReference type="Gene3D" id="1.25.10.10">
    <property type="entry name" value="Leucine-rich Repeat Variant"/>
    <property type="match status" value="1"/>
</dbReference>
<dbReference type="InterPro" id="IPR008271">
    <property type="entry name" value="Ser/Thr_kinase_AS"/>
</dbReference>
<keyword evidence="2 4" id="KW-0547">Nucleotide-binding</keyword>
<dbReference type="SUPFAM" id="SSF56112">
    <property type="entry name" value="Protein kinase-like (PK-like)"/>
    <property type="match status" value="1"/>
</dbReference>
<dbReference type="PANTHER" id="PTHR44329">
    <property type="entry name" value="SERINE/THREONINE-PROTEIN KINASE TNNI3K-RELATED"/>
    <property type="match status" value="1"/>
</dbReference>
<dbReference type="InterPro" id="IPR011989">
    <property type="entry name" value="ARM-like"/>
</dbReference>
<dbReference type="EMBL" id="JAPFFF010000006">
    <property type="protein sequence ID" value="KAK8888046.1"/>
    <property type="molecule type" value="Genomic_DNA"/>
</dbReference>
<dbReference type="SMART" id="SM00220">
    <property type="entry name" value="S_TKc"/>
    <property type="match status" value="1"/>
</dbReference>
<dbReference type="CDD" id="cd13999">
    <property type="entry name" value="STKc_MAP3K-like"/>
    <property type="match status" value="1"/>
</dbReference>
<dbReference type="Gene3D" id="1.10.510.10">
    <property type="entry name" value="Transferase(Phosphotransferase) domain 1"/>
    <property type="match status" value="1"/>
</dbReference>
<proteinExistence type="predicted"/>
<reference evidence="6 7" key="1">
    <citation type="submission" date="2024-04" db="EMBL/GenBank/DDBJ databases">
        <title>Tritrichomonas musculus Genome.</title>
        <authorList>
            <person name="Alves-Ferreira E."/>
            <person name="Grigg M."/>
            <person name="Lorenzi H."/>
            <person name="Galac M."/>
        </authorList>
    </citation>
    <scope>NUCLEOTIDE SEQUENCE [LARGE SCALE GENOMIC DNA]</scope>
    <source>
        <strain evidence="6 7">EAF2021</strain>
    </source>
</reference>
<keyword evidence="1" id="KW-0723">Serine/threonine-protein kinase</keyword>
<dbReference type="InterPro" id="IPR000719">
    <property type="entry name" value="Prot_kinase_dom"/>
</dbReference>
<evidence type="ECO:0000256" key="2">
    <source>
        <dbReference type="ARBA" id="ARBA00022741"/>
    </source>
</evidence>
<protein>
    <recommendedName>
        <fullName evidence="5">Protein kinase domain-containing protein</fullName>
    </recommendedName>
</protein>
<evidence type="ECO:0000256" key="1">
    <source>
        <dbReference type="ARBA" id="ARBA00022527"/>
    </source>
</evidence>
<dbReference type="Gene3D" id="3.30.200.20">
    <property type="entry name" value="Phosphorylase Kinase, domain 1"/>
    <property type="match status" value="1"/>
</dbReference>
<feature type="domain" description="Protein kinase" evidence="5">
    <location>
        <begin position="21"/>
        <end position="276"/>
    </location>
</feature>
<dbReference type="Proteomes" id="UP001470230">
    <property type="component" value="Unassembled WGS sequence"/>
</dbReference>
<evidence type="ECO:0000256" key="3">
    <source>
        <dbReference type="ARBA" id="ARBA00022840"/>
    </source>
</evidence>
<dbReference type="InterPro" id="IPR001245">
    <property type="entry name" value="Ser-Thr/Tyr_kinase_cat_dom"/>
</dbReference>
<organism evidence="6 7">
    <name type="scientific">Tritrichomonas musculus</name>
    <dbReference type="NCBI Taxonomy" id="1915356"/>
    <lineage>
        <taxon>Eukaryota</taxon>
        <taxon>Metamonada</taxon>
        <taxon>Parabasalia</taxon>
        <taxon>Tritrichomonadida</taxon>
        <taxon>Tritrichomonadidae</taxon>
        <taxon>Tritrichomonas</taxon>
    </lineage>
</organism>
<keyword evidence="3 4" id="KW-0067">ATP-binding</keyword>
<dbReference type="SUPFAM" id="SSF48371">
    <property type="entry name" value="ARM repeat"/>
    <property type="match status" value="1"/>
</dbReference>